<organism evidence="4 5">
    <name type="scientific">Gallaecimonas xiamenensis 3-C-1</name>
    <dbReference type="NCBI Taxonomy" id="745411"/>
    <lineage>
        <taxon>Bacteria</taxon>
        <taxon>Pseudomonadati</taxon>
        <taxon>Pseudomonadota</taxon>
        <taxon>Gammaproteobacteria</taxon>
        <taxon>Enterobacterales</taxon>
        <taxon>Gallaecimonadaceae</taxon>
        <taxon>Gallaecimonas</taxon>
    </lineage>
</organism>
<dbReference type="STRING" id="745411.B3C1_01135"/>
<dbReference type="Gene3D" id="3.30.160.20">
    <property type="match status" value="1"/>
</dbReference>
<evidence type="ECO:0000313" key="5">
    <source>
        <dbReference type="Proteomes" id="UP000006755"/>
    </source>
</evidence>
<sequence>MLEIAAGIVIPAHELQFSAQRAQGAGGQHVNTTDSSVLLKFNFEDSKSLPDHYKEGLRRMSSHLVHGPLVVIKAQEHRSQHMNREVALERFKALMEQAGHRPKVRRATRPTRASKERRVKAKKGRGEVKAARGKVRLD</sequence>
<protein>
    <submittedName>
        <fullName evidence="4">Peptidyl-tRNA hydrolase domain-containing protein</fullName>
    </submittedName>
</protein>
<dbReference type="eggNOG" id="COG0216">
    <property type="taxonomic scope" value="Bacteria"/>
</dbReference>
<evidence type="ECO:0000259" key="3">
    <source>
        <dbReference type="Pfam" id="PF00472"/>
    </source>
</evidence>
<proteinExistence type="inferred from homology"/>
<dbReference type="GO" id="GO:0004045">
    <property type="term" value="F:peptidyl-tRNA hydrolase activity"/>
    <property type="evidence" value="ECO:0007669"/>
    <property type="project" value="TreeGrafter"/>
</dbReference>
<dbReference type="GO" id="GO:0043022">
    <property type="term" value="F:ribosome binding"/>
    <property type="evidence" value="ECO:0007669"/>
    <property type="project" value="TreeGrafter"/>
</dbReference>
<dbReference type="RefSeq" id="WP_008482343.1">
    <property type="nucleotide sequence ID" value="NZ_AMRI01000001.1"/>
</dbReference>
<dbReference type="PANTHER" id="PTHR47814">
    <property type="entry name" value="PEPTIDYL-TRNA HYDROLASE ARFB"/>
    <property type="match status" value="1"/>
</dbReference>
<feature type="compositionally biased region" description="Basic residues" evidence="2">
    <location>
        <begin position="100"/>
        <end position="109"/>
    </location>
</feature>
<name>K2J4R4_9GAMM</name>
<dbReference type="AlphaFoldDB" id="K2J4R4"/>
<dbReference type="PANTHER" id="PTHR47814:SF1">
    <property type="entry name" value="PEPTIDYL-TRNA HYDROLASE ARFB"/>
    <property type="match status" value="1"/>
</dbReference>
<dbReference type="InterPro" id="IPR000352">
    <property type="entry name" value="Pep_chain_release_fac_I"/>
</dbReference>
<dbReference type="PATRIC" id="fig|745411.4.peg.220"/>
<feature type="domain" description="Prokaryotic-type class I peptide chain release factors" evidence="3">
    <location>
        <begin position="8"/>
        <end position="132"/>
    </location>
</feature>
<keyword evidence="4" id="KW-0378">Hydrolase</keyword>
<dbReference type="GO" id="GO:0003747">
    <property type="term" value="F:translation release factor activity"/>
    <property type="evidence" value="ECO:0007669"/>
    <property type="project" value="InterPro"/>
</dbReference>
<comment type="similarity">
    <text evidence="1">Belongs to the prokaryotic/mitochondrial release factor family.</text>
</comment>
<evidence type="ECO:0000256" key="2">
    <source>
        <dbReference type="SAM" id="MobiDB-lite"/>
    </source>
</evidence>
<evidence type="ECO:0000313" key="4">
    <source>
        <dbReference type="EMBL" id="EKE78021.1"/>
    </source>
</evidence>
<accession>K2J4R4</accession>
<dbReference type="EMBL" id="AMRI01000001">
    <property type="protein sequence ID" value="EKE78021.1"/>
    <property type="molecule type" value="Genomic_DNA"/>
</dbReference>
<feature type="region of interest" description="Disordered" evidence="2">
    <location>
        <begin position="98"/>
        <end position="138"/>
    </location>
</feature>
<dbReference type="InterPro" id="IPR045853">
    <property type="entry name" value="Pep_chain_release_fac_I_sf"/>
</dbReference>
<gene>
    <name evidence="4" type="ORF">B3C1_01135</name>
</gene>
<dbReference type="SUPFAM" id="SSF75620">
    <property type="entry name" value="Release factor"/>
    <property type="match status" value="1"/>
</dbReference>
<feature type="compositionally biased region" description="Basic and acidic residues" evidence="2">
    <location>
        <begin position="124"/>
        <end position="138"/>
    </location>
</feature>
<comment type="caution">
    <text evidence="4">The sequence shown here is derived from an EMBL/GenBank/DDBJ whole genome shotgun (WGS) entry which is preliminary data.</text>
</comment>
<keyword evidence="5" id="KW-1185">Reference proteome</keyword>
<dbReference type="Pfam" id="PF00472">
    <property type="entry name" value="RF-1"/>
    <property type="match status" value="1"/>
</dbReference>
<dbReference type="OrthoDB" id="9815709at2"/>
<dbReference type="NCBIfam" id="NF006718">
    <property type="entry name" value="PRK09256.1"/>
    <property type="match status" value="1"/>
</dbReference>
<reference evidence="4 5" key="1">
    <citation type="journal article" date="2012" name="J. Bacteriol.">
        <title>Genome Sequence of Gallaecimonas xiamenensis Type Strain 3-C-1.</title>
        <authorList>
            <person name="Lai Q."/>
            <person name="Wang L."/>
            <person name="Wang W."/>
            <person name="Shao Z."/>
        </authorList>
    </citation>
    <scope>NUCLEOTIDE SEQUENCE [LARGE SCALE GENOMIC DNA]</scope>
    <source>
        <strain evidence="4 5">3-C-1</strain>
    </source>
</reference>
<dbReference type="GO" id="GO:0072344">
    <property type="term" value="P:rescue of stalled ribosome"/>
    <property type="evidence" value="ECO:0007669"/>
    <property type="project" value="TreeGrafter"/>
</dbReference>
<evidence type="ECO:0000256" key="1">
    <source>
        <dbReference type="ARBA" id="ARBA00010835"/>
    </source>
</evidence>
<dbReference type="Proteomes" id="UP000006755">
    <property type="component" value="Unassembled WGS sequence"/>
</dbReference>